<gene>
    <name evidence="1" type="ORF">GNB70_001102</name>
</gene>
<organism evidence="1">
    <name type="scientific">Salmonella paratyphi A (strain ATCC 9150 / SARB42)</name>
    <dbReference type="NCBI Taxonomy" id="295319"/>
    <lineage>
        <taxon>Bacteria</taxon>
        <taxon>Pseudomonadati</taxon>
        <taxon>Pseudomonadota</taxon>
        <taxon>Gammaproteobacteria</taxon>
        <taxon>Enterobacterales</taxon>
        <taxon>Enterobacteriaceae</taxon>
        <taxon>Salmonella</taxon>
    </lineage>
</organism>
<accession>A0A735JSU9</accession>
<evidence type="ECO:0000313" key="1">
    <source>
        <dbReference type="EMBL" id="HAE6985496.1"/>
    </source>
</evidence>
<protein>
    <submittedName>
        <fullName evidence="1">Uncharacterized protein</fullName>
    </submittedName>
</protein>
<proteinExistence type="predicted"/>
<comment type="caution">
    <text evidence="1">The sequence shown here is derived from an EMBL/GenBank/DDBJ whole genome shotgun (WGS) entry which is preliminary data.</text>
</comment>
<name>A0A735JSU9_SALPA</name>
<dbReference type="AlphaFoldDB" id="A0A735JSU9"/>
<sequence length="50" mass="5601">MTVICWGYFWIARICNRMDGSHDGYSPGIVIVMSDMAVFPHGHIALNTCI</sequence>
<dbReference type="EMBL" id="DAASTS010000004">
    <property type="protein sequence ID" value="HAE6985496.1"/>
    <property type="molecule type" value="Genomic_DNA"/>
</dbReference>
<reference evidence="1" key="2">
    <citation type="submission" date="2018-07" db="EMBL/GenBank/DDBJ databases">
        <authorList>
            <consortium name="NCBI Pathogen Detection Project"/>
        </authorList>
    </citation>
    <scope>NUCLEOTIDE SEQUENCE</scope>
    <source>
        <strain evidence="1">ATCC 9150</strain>
    </source>
</reference>
<reference evidence="1" key="1">
    <citation type="journal article" date="2018" name="Genome Biol.">
        <title>SKESA: strategic k-mer extension for scrupulous assemblies.</title>
        <authorList>
            <person name="Souvorov A."/>
            <person name="Agarwala R."/>
            <person name="Lipman D.J."/>
        </authorList>
    </citation>
    <scope>NUCLEOTIDE SEQUENCE</scope>
    <source>
        <strain evidence="1">ATCC 9150</strain>
    </source>
</reference>